<accession>A0A3N9XLR2</accession>
<dbReference type="Pfam" id="PF13546">
    <property type="entry name" value="DDE_5"/>
    <property type="match status" value="1"/>
</dbReference>
<organism evidence="2 3">
    <name type="scientific">Micromonospora ureilytica</name>
    <dbReference type="NCBI Taxonomy" id="709868"/>
    <lineage>
        <taxon>Bacteria</taxon>
        <taxon>Bacillati</taxon>
        <taxon>Actinomycetota</taxon>
        <taxon>Actinomycetes</taxon>
        <taxon>Micromonosporales</taxon>
        <taxon>Micromonosporaceae</taxon>
        <taxon>Micromonospora</taxon>
    </lineage>
</organism>
<dbReference type="InterPro" id="IPR038721">
    <property type="entry name" value="IS701-like_DDE_dom"/>
</dbReference>
<feature type="domain" description="Transposase IS701-like DDE" evidence="1">
    <location>
        <begin position="18"/>
        <end position="119"/>
    </location>
</feature>
<name>A0A3N9XLR2_9ACTN</name>
<dbReference type="RefSeq" id="WP_124821794.1">
    <property type="nucleotide sequence ID" value="NZ_QDGB01000319.1"/>
</dbReference>
<dbReference type="OrthoDB" id="3339508at2"/>
<gene>
    <name evidence="2" type="ORF">DDE19_25250</name>
</gene>
<protein>
    <recommendedName>
        <fullName evidence="1">Transposase IS701-like DDE domain-containing protein</fullName>
    </recommendedName>
</protein>
<evidence type="ECO:0000313" key="3">
    <source>
        <dbReference type="Proteomes" id="UP000278981"/>
    </source>
</evidence>
<dbReference type="Proteomes" id="UP000278981">
    <property type="component" value="Unassembled WGS sequence"/>
</dbReference>
<dbReference type="EMBL" id="QDGB01000319">
    <property type="protein sequence ID" value="RQX13722.1"/>
    <property type="molecule type" value="Genomic_DNA"/>
</dbReference>
<reference evidence="2 3" key="1">
    <citation type="submission" date="2018-04" db="EMBL/GenBank/DDBJ databases">
        <title>Micromonosporas from Atacama Desert.</title>
        <authorList>
            <person name="Carro L."/>
            <person name="Klenk H.-P."/>
            <person name="Goodfellow M."/>
        </authorList>
    </citation>
    <scope>NUCLEOTIDE SEQUENCE [LARGE SCALE GENOMIC DNA]</scope>
    <source>
        <strain evidence="2 3">LB19</strain>
    </source>
</reference>
<evidence type="ECO:0000313" key="2">
    <source>
        <dbReference type="EMBL" id="RQX13722.1"/>
    </source>
</evidence>
<sequence>MARSWGRCRAASHELDATLAARGQLVLAVDITYWLRADTHTSAERILCHTYGCGKDQHVLVPGWPYSFVMVLERGRNSGSAPLDVQRLTPGEDAAIVTAGQSQLVRRLITVGQWSVGDPETPNCRR</sequence>
<proteinExistence type="predicted"/>
<dbReference type="AlphaFoldDB" id="A0A3N9XLR2"/>
<evidence type="ECO:0000259" key="1">
    <source>
        <dbReference type="Pfam" id="PF13546"/>
    </source>
</evidence>
<comment type="caution">
    <text evidence="2">The sequence shown here is derived from an EMBL/GenBank/DDBJ whole genome shotgun (WGS) entry which is preliminary data.</text>
</comment>